<name>A0A934RQA2_9BACT</name>
<dbReference type="EMBL" id="JAENIO010000058">
    <property type="protein sequence ID" value="MBK1835514.1"/>
    <property type="molecule type" value="Genomic_DNA"/>
</dbReference>
<organism evidence="2 3">
    <name type="scientific">Roseibacillus ishigakijimensis</name>
    <dbReference type="NCBI Taxonomy" id="454146"/>
    <lineage>
        <taxon>Bacteria</taxon>
        <taxon>Pseudomonadati</taxon>
        <taxon>Verrucomicrobiota</taxon>
        <taxon>Verrucomicrobiia</taxon>
        <taxon>Verrucomicrobiales</taxon>
        <taxon>Verrucomicrobiaceae</taxon>
        <taxon>Roseibacillus</taxon>
    </lineage>
</organism>
<feature type="region of interest" description="Disordered" evidence="1">
    <location>
        <begin position="27"/>
        <end position="64"/>
    </location>
</feature>
<dbReference type="Proteomes" id="UP000604083">
    <property type="component" value="Unassembled WGS sequence"/>
</dbReference>
<accession>A0A934RQA2</accession>
<sequence length="334" mass="37121">MMKRPLLLILLGVLVLVVASVITTRRNSETEERMAPAESSRSAVPEPSKARESEDESALASKTNRALVSAQEENVTGSQNYITHLGDVLGNQNRNKADRLIEKLVNDLGLSAEQKAALEEYFDEKVELAGELMNRNSGVELSQAFEALRILGGKGLADGLQEILSEEQMDEWRQLDAERERRIADSDALRQMADLGEQISVRSDQREALYEHFYQNALEAEQNSSPAKGFGMAMSQFTEGMGIEMSFDHSADKVASDPDVIADFTNEEGEVDYAGLLKKQREESIERKIKELSPFLDEKQLQDYRSHLESQGTIFEGLLNQGPHSSSTVVIPGE</sequence>
<protein>
    <submittedName>
        <fullName evidence="2">Uncharacterized protein</fullName>
    </submittedName>
</protein>
<evidence type="ECO:0000313" key="3">
    <source>
        <dbReference type="Proteomes" id="UP000604083"/>
    </source>
</evidence>
<dbReference type="AlphaFoldDB" id="A0A934RQA2"/>
<reference evidence="2" key="1">
    <citation type="submission" date="2021-01" db="EMBL/GenBank/DDBJ databases">
        <title>Modified the classification status of verrucomicrobia.</title>
        <authorList>
            <person name="Feng X."/>
        </authorList>
    </citation>
    <scope>NUCLEOTIDE SEQUENCE</scope>
    <source>
        <strain evidence="2">KCTC 12986</strain>
    </source>
</reference>
<evidence type="ECO:0000256" key="1">
    <source>
        <dbReference type="SAM" id="MobiDB-lite"/>
    </source>
</evidence>
<comment type="caution">
    <text evidence="2">The sequence shown here is derived from an EMBL/GenBank/DDBJ whole genome shotgun (WGS) entry which is preliminary data.</text>
</comment>
<evidence type="ECO:0000313" key="2">
    <source>
        <dbReference type="EMBL" id="MBK1835514.1"/>
    </source>
</evidence>
<keyword evidence="3" id="KW-1185">Reference proteome</keyword>
<dbReference type="RefSeq" id="WP_377174159.1">
    <property type="nucleotide sequence ID" value="NZ_JBHUJA010000019.1"/>
</dbReference>
<proteinExistence type="predicted"/>
<gene>
    <name evidence="2" type="ORF">JIN78_15705</name>
</gene>